<name>A0A3B0TYJ0_9ZZZZ</name>
<accession>A0A3B0TYJ0</accession>
<dbReference type="PROSITE" id="PS51257">
    <property type="entry name" value="PROKAR_LIPOPROTEIN"/>
    <property type="match status" value="1"/>
</dbReference>
<reference evidence="2" key="1">
    <citation type="submission" date="2018-06" db="EMBL/GenBank/DDBJ databases">
        <authorList>
            <person name="Zhirakovskaya E."/>
        </authorList>
    </citation>
    <scope>NUCLEOTIDE SEQUENCE</scope>
</reference>
<dbReference type="InterPro" id="IPR035940">
    <property type="entry name" value="CAP_sf"/>
</dbReference>
<dbReference type="InterPro" id="IPR014044">
    <property type="entry name" value="CAP_dom"/>
</dbReference>
<sequence>MNKIIVSRRAVLALGLVSLVGACSQYLPEGKTGPQEITRDLVMAKINAVRAANGRKPLAYNDQLELAARAQADLMAATGEFSHTVGGALRQRVTAVGYQGAVGENLAEGQNTLEGAIAGWLASARHRSTLLSPKFTEFGLAAAKGEGRHDIYWAMIFGGDFAAWLS</sequence>
<protein>
    <recommendedName>
        <fullName evidence="1">SCP domain-containing protein</fullName>
    </recommendedName>
</protein>
<dbReference type="Pfam" id="PF00188">
    <property type="entry name" value="CAP"/>
    <property type="match status" value="1"/>
</dbReference>
<dbReference type="EMBL" id="UOEO01000159">
    <property type="protein sequence ID" value="VAW21193.1"/>
    <property type="molecule type" value="Genomic_DNA"/>
</dbReference>
<dbReference type="PANTHER" id="PTHR31157">
    <property type="entry name" value="SCP DOMAIN-CONTAINING PROTEIN"/>
    <property type="match status" value="1"/>
</dbReference>
<dbReference type="Gene3D" id="3.40.33.10">
    <property type="entry name" value="CAP"/>
    <property type="match status" value="1"/>
</dbReference>
<evidence type="ECO:0000313" key="2">
    <source>
        <dbReference type="EMBL" id="VAW21193.1"/>
    </source>
</evidence>
<proteinExistence type="predicted"/>
<gene>
    <name evidence="2" type="ORF">MNBD_ALPHA12-2098</name>
</gene>
<evidence type="ECO:0000259" key="1">
    <source>
        <dbReference type="Pfam" id="PF00188"/>
    </source>
</evidence>
<dbReference type="SUPFAM" id="SSF55797">
    <property type="entry name" value="PR-1-like"/>
    <property type="match status" value="1"/>
</dbReference>
<organism evidence="2">
    <name type="scientific">hydrothermal vent metagenome</name>
    <dbReference type="NCBI Taxonomy" id="652676"/>
    <lineage>
        <taxon>unclassified sequences</taxon>
        <taxon>metagenomes</taxon>
        <taxon>ecological metagenomes</taxon>
    </lineage>
</organism>
<feature type="domain" description="SCP" evidence="1">
    <location>
        <begin position="44"/>
        <end position="157"/>
    </location>
</feature>
<dbReference type="PANTHER" id="PTHR31157:SF1">
    <property type="entry name" value="SCP DOMAIN-CONTAINING PROTEIN"/>
    <property type="match status" value="1"/>
</dbReference>
<dbReference type="AlphaFoldDB" id="A0A3B0TYJ0"/>
<dbReference type="CDD" id="cd05379">
    <property type="entry name" value="CAP_bacterial"/>
    <property type="match status" value="1"/>
</dbReference>